<comment type="caution">
    <text evidence="1">The sequence shown here is derived from an EMBL/GenBank/DDBJ whole genome shotgun (WGS) entry which is preliminary data.</text>
</comment>
<name>A0ACC0BFP4_CATRO</name>
<protein>
    <submittedName>
        <fullName evidence="1">Uncharacterized protein</fullName>
    </submittedName>
</protein>
<evidence type="ECO:0000313" key="2">
    <source>
        <dbReference type="Proteomes" id="UP001060085"/>
    </source>
</evidence>
<organism evidence="1 2">
    <name type="scientific">Catharanthus roseus</name>
    <name type="common">Madagascar periwinkle</name>
    <name type="synonym">Vinca rosea</name>
    <dbReference type="NCBI Taxonomy" id="4058"/>
    <lineage>
        <taxon>Eukaryota</taxon>
        <taxon>Viridiplantae</taxon>
        <taxon>Streptophyta</taxon>
        <taxon>Embryophyta</taxon>
        <taxon>Tracheophyta</taxon>
        <taxon>Spermatophyta</taxon>
        <taxon>Magnoliopsida</taxon>
        <taxon>eudicotyledons</taxon>
        <taxon>Gunneridae</taxon>
        <taxon>Pentapetalae</taxon>
        <taxon>asterids</taxon>
        <taxon>lamiids</taxon>
        <taxon>Gentianales</taxon>
        <taxon>Apocynaceae</taxon>
        <taxon>Rauvolfioideae</taxon>
        <taxon>Vinceae</taxon>
        <taxon>Catharanthinae</taxon>
        <taxon>Catharanthus</taxon>
    </lineage>
</organism>
<gene>
    <name evidence="1" type="ORF">M9H77_11855</name>
</gene>
<accession>A0ACC0BFP4</accession>
<proteinExistence type="predicted"/>
<sequence>MTTIENQNLTDPPDTTNRKDKSVTGKGKRIESMSRKRMMLPLIPEEQGLLTAEEEKKIPLAEVKMDTLPKHVTREEPVKGCKINFPSWTINMKKRRSSRRKRKAIQESIVAPLGIGVALNMTPDEMMDEFFANSMWRKILPRVKDELVKNFYESTDRERWFLELYMSVMSFAMTELINEIHKENLNLILPSIVDSYYKKGVEYPMFP</sequence>
<dbReference type="Proteomes" id="UP001060085">
    <property type="component" value="Linkage Group LG03"/>
</dbReference>
<dbReference type="EMBL" id="CM044703">
    <property type="protein sequence ID" value="KAI5671491.1"/>
    <property type="molecule type" value="Genomic_DNA"/>
</dbReference>
<reference evidence="2" key="1">
    <citation type="journal article" date="2023" name="Nat. Plants">
        <title>Single-cell RNA sequencing provides a high-resolution roadmap for understanding the multicellular compartmentation of specialized metabolism.</title>
        <authorList>
            <person name="Sun S."/>
            <person name="Shen X."/>
            <person name="Li Y."/>
            <person name="Li Y."/>
            <person name="Wang S."/>
            <person name="Li R."/>
            <person name="Zhang H."/>
            <person name="Shen G."/>
            <person name="Guo B."/>
            <person name="Wei J."/>
            <person name="Xu J."/>
            <person name="St-Pierre B."/>
            <person name="Chen S."/>
            <person name="Sun C."/>
        </authorList>
    </citation>
    <scope>NUCLEOTIDE SEQUENCE [LARGE SCALE GENOMIC DNA]</scope>
</reference>
<evidence type="ECO:0000313" key="1">
    <source>
        <dbReference type="EMBL" id="KAI5671491.1"/>
    </source>
</evidence>
<keyword evidence="2" id="KW-1185">Reference proteome</keyword>